<gene>
    <name evidence="1" type="ORF">HINF_LOCUS514</name>
</gene>
<dbReference type="EMBL" id="CAXDID020000001">
    <property type="protein sequence ID" value="CAL5970574.1"/>
    <property type="molecule type" value="Genomic_DNA"/>
</dbReference>
<comment type="caution">
    <text evidence="1">The sequence shown here is derived from an EMBL/GenBank/DDBJ whole genome shotgun (WGS) entry which is preliminary data.</text>
</comment>
<organism evidence="1 2">
    <name type="scientific">Hexamita inflata</name>
    <dbReference type="NCBI Taxonomy" id="28002"/>
    <lineage>
        <taxon>Eukaryota</taxon>
        <taxon>Metamonada</taxon>
        <taxon>Diplomonadida</taxon>
        <taxon>Hexamitidae</taxon>
        <taxon>Hexamitinae</taxon>
        <taxon>Hexamita</taxon>
    </lineage>
</organism>
<name>A0ABP1GIS4_9EUKA</name>
<dbReference type="Proteomes" id="UP001642409">
    <property type="component" value="Unassembled WGS sequence"/>
</dbReference>
<evidence type="ECO:0000313" key="2">
    <source>
        <dbReference type="Proteomes" id="UP001642409"/>
    </source>
</evidence>
<evidence type="ECO:0000313" key="1">
    <source>
        <dbReference type="EMBL" id="CAL5970574.1"/>
    </source>
</evidence>
<reference evidence="1 2" key="1">
    <citation type="submission" date="2024-07" db="EMBL/GenBank/DDBJ databases">
        <authorList>
            <person name="Akdeniz Z."/>
        </authorList>
    </citation>
    <scope>NUCLEOTIDE SEQUENCE [LARGE SCALE GENOMIC DNA]</scope>
</reference>
<proteinExistence type="predicted"/>
<accession>A0ABP1GIS4</accession>
<sequence length="139" mass="16094">MITQCKQKLLEQTQIKIHSEKEVYAVNENVEPHIEASDDLSGQQVDEERIVEIPSEDIKKLAIIVKYTMMSQGEISFTKETFVELAAINLSFQQYQLSDQEVRRICESVLTRMVEEKSWVNPMDNDPSKYVFTHLSPDV</sequence>
<keyword evidence="2" id="KW-1185">Reference proteome</keyword>
<protein>
    <submittedName>
        <fullName evidence="1">DNA_replication licensing factor MCM6</fullName>
    </submittedName>
</protein>